<name>A0ABN9S7F1_9DINO</name>
<dbReference type="Proteomes" id="UP001189429">
    <property type="component" value="Unassembled WGS sequence"/>
</dbReference>
<keyword evidence="4" id="KW-1185">Reference proteome</keyword>
<keyword evidence="1" id="KW-0694">RNA-binding</keyword>
<protein>
    <recommendedName>
        <fullName evidence="2">RRM domain-containing protein</fullName>
    </recommendedName>
</protein>
<feature type="domain" description="RRM" evidence="2">
    <location>
        <begin position="196"/>
        <end position="269"/>
    </location>
</feature>
<evidence type="ECO:0000313" key="4">
    <source>
        <dbReference type="Proteomes" id="UP001189429"/>
    </source>
</evidence>
<reference evidence="3" key="1">
    <citation type="submission" date="2023-10" db="EMBL/GenBank/DDBJ databases">
        <authorList>
            <person name="Chen Y."/>
            <person name="Shah S."/>
            <person name="Dougan E. K."/>
            <person name="Thang M."/>
            <person name="Chan C."/>
        </authorList>
    </citation>
    <scope>NUCLEOTIDE SEQUENCE [LARGE SCALE GENOMIC DNA]</scope>
</reference>
<dbReference type="CDD" id="cd00590">
    <property type="entry name" value="RRM_SF"/>
    <property type="match status" value="1"/>
</dbReference>
<evidence type="ECO:0000313" key="3">
    <source>
        <dbReference type="EMBL" id="CAK0827807.1"/>
    </source>
</evidence>
<dbReference type="InterPro" id="IPR000504">
    <property type="entry name" value="RRM_dom"/>
</dbReference>
<evidence type="ECO:0000259" key="2">
    <source>
        <dbReference type="PROSITE" id="PS50102"/>
    </source>
</evidence>
<feature type="non-terminal residue" evidence="3">
    <location>
        <position position="269"/>
    </location>
</feature>
<dbReference type="Gene3D" id="3.30.70.330">
    <property type="match status" value="1"/>
</dbReference>
<dbReference type="Pfam" id="PF00076">
    <property type="entry name" value="RRM_1"/>
    <property type="match status" value="1"/>
</dbReference>
<organism evidence="3 4">
    <name type="scientific">Prorocentrum cordatum</name>
    <dbReference type="NCBI Taxonomy" id="2364126"/>
    <lineage>
        <taxon>Eukaryota</taxon>
        <taxon>Sar</taxon>
        <taxon>Alveolata</taxon>
        <taxon>Dinophyceae</taxon>
        <taxon>Prorocentrales</taxon>
        <taxon>Prorocentraceae</taxon>
        <taxon>Prorocentrum</taxon>
    </lineage>
</organism>
<gene>
    <name evidence="3" type="ORF">PCOR1329_LOCUS27247</name>
</gene>
<dbReference type="SMART" id="SM00360">
    <property type="entry name" value="RRM"/>
    <property type="match status" value="1"/>
</dbReference>
<evidence type="ECO:0000256" key="1">
    <source>
        <dbReference type="PROSITE-ProRule" id="PRU00176"/>
    </source>
</evidence>
<dbReference type="EMBL" id="CAUYUJ010009835">
    <property type="protein sequence ID" value="CAK0827807.1"/>
    <property type="molecule type" value="Genomic_DNA"/>
</dbReference>
<accession>A0ABN9S7F1</accession>
<dbReference type="PROSITE" id="PS50102">
    <property type="entry name" value="RRM"/>
    <property type="match status" value="1"/>
</dbReference>
<dbReference type="InterPro" id="IPR012677">
    <property type="entry name" value="Nucleotide-bd_a/b_plait_sf"/>
</dbReference>
<comment type="caution">
    <text evidence="3">The sequence shown here is derived from an EMBL/GenBank/DDBJ whole genome shotgun (WGS) entry which is preliminary data.</text>
</comment>
<dbReference type="SUPFAM" id="SSF54928">
    <property type="entry name" value="RNA-binding domain, RBD"/>
    <property type="match status" value="1"/>
</dbReference>
<proteinExistence type="predicted"/>
<sequence>MDGAVGGLGGDVDEYLQIGLHPVWWYGNWWDDYFAKEGALTHRASRVLVDIYQAELRHHQNVNQYLSRVMEYMVMDGVRQDPDLRPKPRKVGAPVQLAIQQHVRGAQDGYMRCMRCGEGAKGQNVKANLQANTCVPTELGRFKCQPSPDRLRWYVGGPYKATLASVKDPLQDGGPPIVLYVDELQLATGEPGPEDTEIYLRDLPLEDYTEQQLREWLDDFGTVTRFVAIRDTSTKELTGRAYVRFGTSEEATGLIAAFPQVADDEGNVK</sequence>
<dbReference type="InterPro" id="IPR035979">
    <property type="entry name" value="RBD_domain_sf"/>
</dbReference>